<organism evidence="5">
    <name type="scientific">Streptomyces sp. R33</name>
    <dbReference type="NCBI Taxonomy" id="3238629"/>
    <lineage>
        <taxon>Bacteria</taxon>
        <taxon>Bacillati</taxon>
        <taxon>Actinomycetota</taxon>
        <taxon>Actinomycetes</taxon>
        <taxon>Kitasatosporales</taxon>
        <taxon>Streptomycetaceae</taxon>
        <taxon>Streptomyces</taxon>
    </lineage>
</organism>
<feature type="transmembrane region" description="Helical" evidence="3">
    <location>
        <begin position="217"/>
        <end position="237"/>
    </location>
</feature>
<feature type="compositionally biased region" description="Pro residues" evidence="2">
    <location>
        <begin position="1"/>
        <end position="38"/>
    </location>
</feature>
<feature type="domain" description="DUF4352" evidence="4">
    <location>
        <begin position="338"/>
        <end position="428"/>
    </location>
</feature>
<sequence length="440" mass="44077">MSTPPNPPSSPSGPPTEPAGTPIPEPAPAPSAPEPAQPLPLSLQKSPVPEPEPTPEPAPEPAPTPEPEARPEPAPAPEPTPEPQPQPVPAPTPEPQPEPVPAPAPQPAPVPAPAPQPAPAPAPVDAFAPPAPADAFAPPTAPQFAAPPAPSFGAPVPPGGPGAPVPPGNPWGAHAGPGAGPGNPWGTPAPSTATNGLAVAALVIGIAAVVVGLIPFVFWLGSLLAVIGIGIGIGALVRASDGAGRKTMAVVGTVLAVLGFGASVGGFLLTGLVIERAGDRLDDDWDPPADLRRSTPPVPKASPMPSPSQVPGMTTPLPFGETYTYPNGIKVTLSTPKKYVTKNKYSQVGNAVEMTLTITNGSSAAHNVIYAMPNVRDEKGMTAKLVFDGDVPKMIKGDILPGESASGVVAFEVPEGTERISADISPGIMMPNAKFSGSIG</sequence>
<feature type="compositionally biased region" description="Pro residues" evidence="2">
    <location>
        <begin position="296"/>
        <end position="308"/>
    </location>
</feature>
<dbReference type="Gene3D" id="2.60.40.1240">
    <property type="match status" value="1"/>
</dbReference>
<evidence type="ECO:0000313" key="5">
    <source>
        <dbReference type="EMBL" id="XDV66448.1"/>
    </source>
</evidence>
<dbReference type="RefSeq" id="WP_369778925.1">
    <property type="nucleotide sequence ID" value="NZ_CP165727.1"/>
</dbReference>
<dbReference type="EMBL" id="CP165727">
    <property type="protein sequence ID" value="XDV66448.1"/>
    <property type="molecule type" value="Genomic_DNA"/>
</dbReference>
<protein>
    <submittedName>
        <fullName evidence="5">DUF4352 domain-containing protein</fullName>
    </submittedName>
</protein>
<proteinExistence type="predicted"/>
<reference evidence="5" key="1">
    <citation type="submission" date="2024-08" db="EMBL/GenBank/DDBJ databases">
        <authorList>
            <person name="Yu S.T."/>
        </authorList>
    </citation>
    <scope>NUCLEOTIDE SEQUENCE</scope>
    <source>
        <strain evidence="5">R33</strain>
    </source>
</reference>
<feature type="transmembrane region" description="Helical" evidence="3">
    <location>
        <begin position="193"/>
        <end position="211"/>
    </location>
</feature>
<name>A0AB39Y8U8_9ACTN</name>
<feature type="compositionally biased region" description="Low complexity" evidence="2">
    <location>
        <begin position="123"/>
        <end position="138"/>
    </location>
</feature>
<feature type="transmembrane region" description="Helical" evidence="3">
    <location>
        <begin position="249"/>
        <end position="274"/>
    </location>
</feature>
<accession>A0AB39Y8U8</accession>
<evidence type="ECO:0000256" key="3">
    <source>
        <dbReference type="SAM" id="Phobius"/>
    </source>
</evidence>
<evidence type="ECO:0000256" key="2">
    <source>
        <dbReference type="SAM" id="MobiDB-lite"/>
    </source>
</evidence>
<dbReference type="InterPro" id="IPR029051">
    <property type="entry name" value="DUF4352"/>
</dbReference>
<evidence type="ECO:0000256" key="1">
    <source>
        <dbReference type="ARBA" id="ARBA00022729"/>
    </source>
</evidence>
<gene>
    <name evidence="5" type="ORF">AB5J51_27735</name>
</gene>
<keyword evidence="3" id="KW-0812">Transmembrane</keyword>
<feature type="compositionally biased region" description="Pro residues" evidence="2">
    <location>
        <begin position="139"/>
        <end position="169"/>
    </location>
</feature>
<dbReference type="AlphaFoldDB" id="A0AB39Y8U8"/>
<keyword evidence="1" id="KW-0732">Signal</keyword>
<feature type="compositionally biased region" description="Pro residues" evidence="2">
    <location>
        <begin position="48"/>
        <end position="122"/>
    </location>
</feature>
<dbReference type="Pfam" id="PF11611">
    <property type="entry name" value="DUF4352"/>
    <property type="match status" value="1"/>
</dbReference>
<dbReference type="InterPro" id="IPR029050">
    <property type="entry name" value="Immunoprotect_excell_Ig-like"/>
</dbReference>
<evidence type="ECO:0000259" key="4">
    <source>
        <dbReference type="Pfam" id="PF11611"/>
    </source>
</evidence>
<feature type="region of interest" description="Disordered" evidence="2">
    <location>
        <begin position="283"/>
        <end position="312"/>
    </location>
</feature>
<keyword evidence="3" id="KW-1133">Transmembrane helix</keyword>
<feature type="region of interest" description="Disordered" evidence="2">
    <location>
        <begin position="1"/>
        <end position="188"/>
    </location>
</feature>
<keyword evidence="3" id="KW-0472">Membrane</keyword>